<dbReference type="Pfam" id="PF16486">
    <property type="entry name" value="ArgoN"/>
    <property type="match status" value="1"/>
</dbReference>
<dbReference type="PROSITE" id="PS50822">
    <property type="entry name" value="PIWI"/>
    <property type="match status" value="1"/>
</dbReference>
<dbReference type="Pfam" id="PF02171">
    <property type="entry name" value="Piwi"/>
    <property type="match status" value="1"/>
</dbReference>
<comment type="similarity">
    <text evidence="1">Belongs to the argonaute family.</text>
</comment>
<comment type="caution">
    <text evidence="4">The sequence shown here is derived from an EMBL/GenBank/DDBJ whole genome shotgun (WGS) entry which is preliminary data.</text>
</comment>
<dbReference type="Gene3D" id="3.30.420.10">
    <property type="entry name" value="Ribonuclease H-like superfamily/Ribonuclease H"/>
    <property type="match status" value="1"/>
</dbReference>
<evidence type="ECO:0000256" key="1">
    <source>
        <dbReference type="RuleBase" id="RU361178"/>
    </source>
</evidence>
<dbReference type="InterPro" id="IPR045246">
    <property type="entry name" value="Piwi_ago-like"/>
</dbReference>
<protein>
    <recommendedName>
        <fullName evidence="6">Protein argonaute-2</fullName>
    </recommendedName>
</protein>
<evidence type="ECO:0008006" key="6">
    <source>
        <dbReference type="Google" id="ProtNLM"/>
    </source>
</evidence>
<dbReference type="SMART" id="SM01163">
    <property type="entry name" value="DUF1785"/>
    <property type="match status" value="1"/>
</dbReference>
<dbReference type="InterPro" id="IPR032472">
    <property type="entry name" value="ArgoL2"/>
</dbReference>
<dbReference type="InterPro" id="IPR036085">
    <property type="entry name" value="PAZ_dom_sf"/>
</dbReference>
<dbReference type="Pfam" id="PF02170">
    <property type="entry name" value="PAZ"/>
    <property type="match status" value="1"/>
</dbReference>
<dbReference type="InterPro" id="IPR036397">
    <property type="entry name" value="RNaseH_sf"/>
</dbReference>
<dbReference type="InterPro" id="IPR003100">
    <property type="entry name" value="PAZ_dom"/>
</dbReference>
<dbReference type="SUPFAM" id="SSF101690">
    <property type="entry name" value="PAZ domain"/>
    <property type="match status" value="1"/>
</dbReference>
<dbReference type="InterPro" id="IPR003165">
    <property type="entry name" value="Piwi"/>
</dbReference>
<evidence type="ECO:0000313" key="5">
    <source>
        <dbReference type="Proteomes" id="UP001642520"/>
    </source>
</evidence>
<dbReference type="Pfam" id="PF16488">
    <property type="entry name" value="ArgoL2"/>
    <property type="match status" value="1"/>
</dbReference>
<dbReference type="CDD" id="cd02846">
    <property type="entry name" value="PAZ_argonaute_like"/>
    <property type="match status" value="1"/>
</dbReference>
<proteinExistence type="inferred from homology"/>
<feature type="domain" description="Piwi" evidence="3">
    <location>
        <begin position="519"/>
        <end position="824"/>
    </location>
</feature>
<dbReference type="PANTHER" id="PTHR22891">
    <property type="entry name" value="EUKARYOTIC TRANSLATION INITIATION FACTOR 2C"/>
    <property type="match status" value="1"/>
</dbReference>
<dbReference type="SMART" id="SM00949">
    <property type="entry name" value="PAZ"/>
    <property type="match status" value="1"/>
</dbReference>
<dbReference type="Gene3D" id="2.170.260.10">
    <property type="entry name" value="paz domain"/>
    <property type="match status" value="1"/>
</dbReference>
<dbReference type="InterPro" id="IPR012337">
    <property type="entry name" value="RNaseH-like_sf"/>
</dbReference>
<gene>
    <name evidence="4" type="ORF">XYLVIOL_LOCUS1954</name>
</gene>
<accession>A0ABP1N6E3</accession>
<feature type="domain" description="PAZ" evidence="2">
    <location>
        <begin position="233"/>
        <end position="353"/>
    </location>
</feature>
<keyword evidence="5" id="KW-1185">Reference proteome</keyword>
<dbReference type="SUPFAM" id="SSF53098">
    <property type="entry name" value="Ribonuclease H-like"/>
    <property type="match status" value="1"/>
</dbReference>
<name>A0ABP1N6E3_XYLVO</name>
<dbReference type="Pfam" id="PF08699">
    <property type="entry name" value="ArgoL1"/>
    <property type="match status" value="1"/>
</dbReference>
<evidence type="ECO:0000259" key="3">
    <source>
        <dbReference type="PROSITE" id="PS50822"/>
    </source>
</evidence>
<dbReference type="PROSITE" id="PS50821">
    <property type="entry name" value="PAZ"/>
    <property type="match status" value="1"/>
</dbReference>
<dbReference type="Gene3D" id="3.40.50.2300">
    <property type="match status" value="1"/>
</dbReference>
<dbReference type="InterPro" id="IPR032474">
    <property type="entry name" value="Argonaute_N"/>
</dbReference>
<reference evidence="4 5" key="1">
    <citation type="submission" date="2024-08" db="EMBL/GenBank/DDBJ databases">
        <authorList>
            <person name="Will J Nash"/>
            <person name="Angela Man"/>
            <person name="Seanna McTaggart"/>
            <person name="Kendall Baker"/>
            <person name="Tom Barker"/>
            <person name="Leah Catchpole"/>
            <person name="Alex Durrant"/>
            <person name="Karim Gharbi"/>
            <person name="Naomi Irish"/>
            <person name="Gemy Kaithakottil"/>
            <person name="Debby Ku"/>
            <person name="Aaliyah Providence"/>
            <person name="Felix Shaw"/>
            <person name="David Swarbreck"/>
            <person name="Chris Watkins"/>
            <person name="Ann M. McCartney"/>
            <person name="Giulio Formenti"/>
            <person name="Alice Mouton"/>
            <person name="Noel Vella"/>
            <person name="Bjorn M von Reumont"/>
            <person name="Adriana Vella"/>
            <person name="Wilfried Haerty"/>
        </authorList>
    </citation>
    <scope>NUCLEOTIDE SEQUENCE [LARGE SCALE GENOMIC DNA]</scope>
</reference>
<evidence type="ECO:0000313" key="4">
    <source>
        <dbReference type="EMBL" id="CAL7936032.1"/>
    </source>
</evidence>
<dbReference type="Proteomes" id="UP001642520">
    <property type="component" value="Unassembled WGS sequence"/>
</dbReference>
<evidence type="ECO:0000259" key="2">
    <source>
        <dbReference type="PROSITE" id="PS50821"/>
    </source>
</evidence>
<dbReference type="EMBL" id="CAXAJV020001286">
    <property type="protein sequence ID" value="CAL7936032.1"/>
    <property type="molecule type" value="Genomic_DNA"/>
</dbReference>
<dbReference type="SMART" id="SM00950">
    <property type="entry name" value="Piwi"/>
    <property type="match status" value="1"/>
</dbReference>
<organism evidence="4 5">
    <name type="scientific">Xylocopa violacea</name>
    <name type="common">Violet carpenter bee</name>
    <name type="synonym">Apis violacea</name>
    <dbReference type="NCBI Taxonomy" id="135666"/>
    <lineage>
        <taxon>Eukaryota</taxon>
        <taxon>Metazoa</taxon>
        <taxon>Ecdysozoa</taxon>
        <taxon>Arthropoda</taxon>
        <taxon>Hexapoda</taxon>
        <taxon>Insecta</taxon>
        <taxon>Pterygota</taxon>
        <taxon>Neoptera</taxon>
        <taxon>Endopterygota</taxon>
        <taxon>Hymenoptera</taxon>
        <taxon>Apocrita</taxon>
        <taxon>Aculeata</taxon>
        <taxon>Apoidea</taxon>
        <taxon>Anthophila</taxon>
        <taxon>Apidae</taxon>
        <taxon>Xylocopa</taxon>
        <taxon>Xylocopa</taxon>
    </lineage>
</organism>
<dbReference type="CDD" id="cd04657">
    <property type="entry name" value="Piwi_ago-like"/>
    <property type="match status" value="1"/>
</dbReference>
<dbReference type="InterPro" id="IPR014811">
    <property type="entry name" value="ArgoL1"/>
</dbReference>
<sequence length="854" mass="98079">MDGRESLGVNVTQVSFHIQQIHANQTPRKADRNGGKKGARIIVETNMLRLIFHENFRTNVTHYDVIIEPDRPKFLFRAVFEEFRRKHFPERFPAFDGKKNAYSAGDLPFGDNSKEEEIQVYDVESAKTRTFTICLKKAALLDLSWLKNLTYSSIVNEKQEKCVQALNIILRHDSANKYVTIGRSIFPPPEKGRIASLSNGMVLWVGVFQSVVIGLKPYLNVDVVHKGFSTQQPVIHLMSELCNNSKFDGRSQNISPILVQLNLEKINKYLKGLKVQYAIPGQPGSKRTYRVNGLVTCARSNQFRLTNGTLCTVEQYFLRVKKYRIQYPDLPCLWVGARDRNVYLPAELCVIIAGQVTQKKLDETKTAKMIREASTNTTTRKQKIKDAFAKIDLNNQPTLTNEFHFFVRGEFEKVQARVLEPPMLQYNERQITVRKGAWKAQEFLRPCVLPENSWTILNLDKCVYDRDLYDFHDKLQFGGKSLKVTIGKALTPFTNLSMQNDLKRLNRYFEDKKKQNIRLVIVIIPNTENAYSTVKRISELYVIGGVLTQCIKSRTLKIMNDATITNILLKINSKLNGINHSIAPSYCPPCLTVPCIIIGADVTHPPPDSTNTPSVAAVAASFDPVAFQYNIELRLQSPREEMIRDLEEIMISQLKFFYMKTRYKPRKLIFYRDGVGEGQLKQVMHYELSAIKRAIARLEKSDERRIAITFLVVQKRHHVRFFPTDQKNSDDRNFNVQAGTIVDTEITHPNQIDFYLVSHASIQGTARPTRYRCICDENEMSEDEIEQLTYYLCHMFARCTRSVSYPAPTYYAHLAAFRAKSLIENVPVNINNLKMEQQAKMTLQISKSSPMFFV</sequence>